<dbReference type="SUPFAM" id="SSF46785">
    <property type="entry name" value="Winged helix' DNA-binding domain"/>
    <property type="match status" value="2"/>
</dbReference>
<proteinExistence type="predicted"/>
<protein>
    <submittedName>
        <fullName evidence="2">Protein containing DUF480</fullName>
    </submittedName>
</protein>
<feature type="region of interest" description="Disordered" evidence="1">
    <location>
        <begin position="55"/>
        <end position="85"/>
    </location>
</feature>
<reference evidence="2 3" key="1">
    <citation type="journal article" date="2013" name="Mar. Genomics">
        <title>Expression of sulfatases in Rhodopirellula baltica and the diversity of sulfatases in the genus Rhodopirellula.</title>
        <authorList>
            <person name="Wegner C.E."/>
            <person name="Richter-Heitmann T."/>
            <person name="Klindworth A."/>
            <person name="Klockow C."/>
            <person name="Richter M."/>
            <person name="Achstetter T."/>
            <person name="Glockner F.O."/>
            <person name="Harder J."/>
        </authorList>
    </citation>
    <scope>NUCLEOTIDE SEQUENCE [LARGE SCALE GENOMIC DNA]</scope>
    <source>
        <strain evidence="2 3">SH28</strain>
    </source>
</reference>
<dbReference type="InterPro" id="IPR007432">
    <property type="entry name" value="DUF480"/>
</dbReference>
<evidence type="ECO:0000313" key="3">
    <source>
        <dbReference type="Proteomes" id="UP000007993"/>
    </source>
</evidence>
<feature type="region of interest" description="Disordered" evidence="1">
    <location>
        <begin position="255"/>
        <end position="279"/>
    </location>
</feature>
<feature type="compositionally biased region" description="Low complexity" evidence="1">
    <location>
        <begin position="66"/>
        <end position="78"/>
    </location>
</feature>
<dbReference type="PANTHER" id="PTHR38768:SF1">
    <property type="entry name" value="UPF0502 PROTEIN YCEH"/>
    <property type="match status" value="1"/>
</dbReference>
<accession>K5E323</accession>
<evidence type="ECO:0000313" key="2">
    <source>
        <dbReference type="EMBL" id="EKK00186.1"/>
    </source>
</evidence>
<dbReference type="PATRIC" id="fig|993517.3.peg.4918"/>
<comment type="caution">
    <text evidence="2">The sequence shown here is derived from an EMBL/GenBank/DDBJ whole genome shotgun (WGS) entry which is preliminary data.</text>
</comment>
<name>K5E323_RHOBT</name>
<dbReference type="AlphaFoldDB" id="K5E323"/>
<dbReference type="PANTHER" id="PTHR38768">
    <property type="entry name" value="UPF0502 PROTEIN YCEH"/>
    <property type="match status" value="1"/>
</dbReference>
<dbReference type="Gene3D" id="1.10.10.10">
    <property type="entry name" value="Winged helix-like DNA-binding domain superfamily/Winged helix DNA-binding domain"/>
    <property type="match status" value="2"/>
</dbReference>
<feature type="compositionally biased region" description="Polar residues" evidence="1">
    <location>
        <begin position="255"/>
        <end position="268"/>
    </location>
</feature>
<dbReference type="InterPro" id="IPR036388">
    <property type="entry name" value="WH-like_DNA-bd_sf"/>
</dbReference>
<dbReference type="Pfam" id="PF04337">
    <property type="entry name" value="DUF480"/>
    <property type="match status" value="1"/>
</dbReference>
<dbReference type="InterPro" id="IPR036390">
    <property type="entry name" value="WH_DNA-bd_sf"/>
</dbReference>
<dbReference type="EMBL" id="AMCW01000133">
    <property type="protein sequence ID" value="EKK00186.1"/>
    <property type="molecule type" value="Genomic_DNA"/>
</dbReference>
<organism evidence="2 3">
    <name type="scientific">Rhodopirellula baltica SH28</name>
    <dbReference type="NCBI Taxonomy" id="993517"/>
    <lineage>
        <taxon>Bacteria</taxon>
        <taxon>Pseudomonadati</taxon>
        <taxon>Planctomycetota</taxon>
        <taxon>Planctomycetia</taxon>
        <taxon>Pirellulales</taxon>
        <taxon>Pirellulaceae</taxon>
        <taxon>Rhodopirellula</taxon>
    </lineage>
</organism>
<dbReference type="Proteomes" id="UP000007993">
    <property type="component" value="Unassembled WGS sequence"/>
</dbReference>
<evidence type="ECO:0000256" key="1">
    <source>
        <dbReference type="SAM" id="MobiDB-lite"/>
    </source>
</evidence>
<sequence>MMIRSGAPLRECDSRKSSVAAKKTRKSYHGWFVLSSKGLTRGSLEPFGFLSHERSRSTHHGLHPVGNGMNEENAAENESSQPKPLSATARRCLGVLVEKAKTTPDGYPLSLAGLITGCNQKSNRSPQMQVDESDALLALDELRAAGAAREIQGSGRVTKYRHAAYEWLGVDSPGAAIVTELMLRGPQTAGELRTRASRMHKFPDLDSLKTELASLIEKGLVESLTPPGRGQTFAHCLYTPQERLYLVDKIKKQDASSAAPSQTDSGSASPAKAANDDRIDKIQDRLDSVTAKLEALEKRLEFLES</sequence>
<gene>
    <name evidence="2" type="ORF">RBSH_04522</name>
</gene>